<evidence type="ECO:0000256" key="2">
    <source>
        <dbReference type="ARBA" id="ARBA00010527"/>
    </source>
</evidence>
<feature type="transmembrane region" description="Helical" evidence="13">
    <location>
        <begin position="416"/>
        <end position="440"/>
    </location>
</feature>
<comment type="subcellular location">
    <subcellularLocation>
        <location evidence="1">Cell inner membrane</location>
        <topology evidence="1">Multi-pass membrane protein</topology>
    </subcellularLocation>
    <subcellularLocation>
        <location evidence="13">Cell membrane</location>
        <topology evidence="13">Multi-pass membrane protein</topology>
    </subcellularLocation>
</comment>
<dbReference type="Gene3D" id="2.70.98.90">
    <property type="match status" value="1"/>
</dbReference>
<dbReference type="HAMAP" id="MF_01810">
    <property type="entry name" value="YidC_type1"/>
    <property type="match status" value="1"/>
</dbReference>
<keyword evidence="4 13" id="KW-0813">Transport</keyword>
<gene>
    <name evidence="13 16" type="primary">yidC</name>
    <name evidence="16" type="ORF">BTSPAZIEG_0007</name>
</gene>
<evidence type="ECO:0000256" key="5">
    <source>
        <dbReference type="ARBA" id="ARBA00022475"/>
    </source>
</evidence>
<proteinExistence type="inferred from homology"/>
<dbReference type="RefSeq" id="WP_075472249.1">
    <property type="nucleotide sequence ID" value="NZ_CP135003.1"/>
</dbReference>
<name>A0A170PBF5_BUCTT</name>
<evidence type="ECO:0000256" key="1">
    <source>
        <dbReference type="ARBA" id="ARBA00004429"/>
    </source>
</evidence>
<dbReference type="InterPro" id="IPR028053">
    <property type="entry name" value="Membr_insert_YidC_N"/>
</dbReference>
<dbReference type="GO" id="GO:0005886">
    <property type="term" value="C:plasma membrane"/>
    <property type="evidence" value="ECO:0007669"/>
    <property type="project" value="UniProtKB-SubCell"/>
</dbReference>
<dbReference type="PRINTS" id="PR00701">
    <property type="entry name" value="60KDINNERMP"/>
</dbReference>
<dbReference type="InterPro" id="IPR028055">
    <property type="entry name" value="YidC/Oxa/ALB_C"/>
</dbReference>
<dbReference type="Pfam" id="PF14849">
    <property type="entry name" value="YidC_periplas"/>
    <property type="match status" value="1"/>
</dbReference>
<dbReference type="AlphaFoldDB" id="A0A170PBF5"/>
<dbReference type="PATRIC" id="fig|98804.3.peg.7"/>
<evidence type="ECO:0000256" key="11">
    <source>
        <dbReference type="ARBA" id="ARBA00033245"/>
    </source>
</evidence>
<comment type="function">
    <text evidence="13">Required for the insertion and/or proper folding and/or complex formation of integral membrane proteins into the membrane. Involved in integration of membrane proteins that insert both dependently and independently of the Sec translocase complex, as well as at least some lipoproteins. Aids folding of multispanning membrane proteins.</text>
</comment>
<keyword evidence="9 13" id="KW-0472">Membrane</keyword>
<accession>A0A170PBF5</accession>
<dbReference type="InterPro" id="IPR001708">
    <property type="entry name" value="YidC/ALB3/OXA1/COX18"/>
</dbReference>
<evidence type="ECO:0000256" key="7">
    <source>
        <dbReference type="ARBA" id="ARBA00022927"/>
    </source>
</evidence>
<dbReference type="InterPro" id="IPR047196">
    <property type="entry name" value="YidC_ALB_C"/>
</dbReference>
<dbReference type="Proteomes" id="UP000243633">
    <property type="component" value="Chromosome 1"/>
</dbReference>
<dbReference type="NCBIfam" id="TIGR03592">
    <property type="entry name" value="yidC_oxa1_cterm"/>
    <property type="match status" value="1"/>
</dbReference>
<keyword evidence="10 13" id="KW-0143">Chaperone</keyword>
<keyword evidence="7 13" id="KW-0653">Protein transport</keyword>
<organism evidence="16 17">
    <name type="scientific">Buchnera aphidicola subsp. Tuberolachnus salignus</name>
    <dbReference type="NCBI Taxonomy" id="98804"/>
    <lineage>
        <taxon>Bacteria</taxon>
        <taxon>Pseudomonadati</taxon>
        <taxon>Pseudomonadota</taxon>
        <taxon>Gammaproteobacteria</taxon>
        <taxon>Enterobacterales</taxon>
        <taxon>Erwiniaceae</taxon>
        <taxon>Buchnera</taxon>
    </lineage>
</organism>
<dbReference type="NCBIfam" id="TIGR03593">
    <property type="entry name" value="yidC_nterm"/>
    <property type="match status" value="1"/>
</dbReference>
<dbReference type="GO" id="GO:0015031">
    <property type="term" value="P:protein transport"/>
    <property type="evidence" value="ECO:0007669"/>
    <property type="project" value="UniProtKB-KW"/>
</dbReference>
<comment type="subunit">
    <text evidence="13">Interacts with the Sec translocase complex via SecD. Specifically interacts with transmembrane segments of nascent integral membrane proteins during membrane integration.</text>
</comment>
<dbReference type="GO" id="GO:0051205">
    <property type="term" value="P:protein insertion into membrane"/>
    <property type="evidence" value="ECO:0007669"/>
    <property type="project" value="TreeGrafter"/>
</dbReference>
<feature type="transmembrane region" description="Helical" evidence="13">
    <location>
        <begin position="6"/>
        <end position="23"/>
    </location>
</feature>
<comment type="similarity">
    <text evidence="2 13">Belongs to the OXA1/ALB3/YidC family. Type 1 subfamily.</text>
</comment>
<evidence type="ECO:0000313" key="17">
    <source>
        <dbReference type="Proteomes" id="UP000243633"/>
    </source>
</evidence>
<evidence type="ECO:0000256" key="4">
    <source>
        <dbReference type="ARBA" id="ARBA00022448"/>
    </source>
</evidence>
<protein>
    <recommendedName>
        <fullName evidence="3 13">Membrane protein insertase YidC</fullName>
    </recommendedName>
    <alternativeName>
        <fullName evidence="12 13">Foldase YidC</fullName>
    </alternativeName>
    <alternativeName>
        <fullName evidence="11 13">Membrane integrase YidC</fullName>
    </alternativeName>
    <alternativeName>
        <fullName evidence="13">Membrane protein YidC</fullName>
    </alternativeName>
</protein>
<evidence type="ECO:0000256" key="6">
    <source>
        <dbReference type="ARBA" id="ARBA00022692"/>
    </source>
</evidence>
<dbReference type="CDD" id="cd20070">
    <property type="entry name" value="5TM_YidC_Alb3"/>
    <property type="match status" value="1"/>
</dbReference>
<keyword evidence="6 13" id="KW-0812">Transmembrane</keyword>
<keyword evidence="17" id="KW-1185">Reference proteome</keyword>
<feature type="transmembrane region" description="Helical" evidence="13">
    <location>
        <begin position="460"/>
        <end position="478"/>
    </location>
</feature>
<evidence type="ECO:0000256" key="13">
    <source>
        <dbReference type="HAMAP-Rule" id="MF_01810"/>
    </source>
</evidence>
<dbReference type="CDD" id="cd19961">
    <property type="entry name" value="EcYidC-like_peri"/>
    <property type="match status" value="1"/>
</dbReference>
<evidence type="ECO:0000313" key="16">
    <source>
        <dbReference type="EMBL" id="CUR52999.1"/>
    </source>
</evidence>
<dbReference type="PRINTS" id="PR01900">
    <property type="entry name" value="YIDCPROTEIN"/>
</dbReference>
<dbReference type="EMBL" id="LN890285">
    <property type="protein sequence ID" value="CUR52999.1"/>
    <property type="molecule type" value="Genomic_DNA"/>
</dbReference>
<feature type="transmembrane region" description="Helical" evidence="13">
    <location>
        <begin position="490"/>
        <end position="515"/>
    </location>
</feature>
<evidence type="ECO:0000259" key="15">
    <source>
        <dbReference type="Pfam" id="PF14849"/>
    </source>
</evidence>
<evidence type="ECO:0000256" key="9">
    <source>
        <dbReference type="ARBA" id="ARBA00023136"/>
    </source>
</evidence>
<dbReference type="InterPro" id="IPR019998">
    <property type="entry name" value="Membr_insert_YidC"/>
</dbReference>
<sequence>MDFKRNFIIFVFLILSFFLFKVWKRENILSQNSTMHTHVSQKKFFKNYSNSTKKMINLSTDVLSLNVNLFGGDIEGADLLKYKKNLKEIKPFTLLKCTKNFFYKIVSGLSGKEGIDFLKLKKRPMYQTTSGLFRLKKNENILKVPLFWKLKSGIIYVKTFILKKGCYDFDIEYTIYNPLNKKLNVTLFSEIQQTSIFPKFFKNTWKDFFSLKTYKGAAYSCDKKNYTKYSFDEIKKNRKFFFSTKSGWISMLQQYFSVASILKHSKKNFIYSYFLKNNTSVLGTISKNKIVLPHSIQKFSSKIWIGPSIYKYLSNVAKHLNLIIDYGWFWFLSQFFLKILLFFYSFINSWGITIILITVCLRSIMFPLIKWQYSSVNKMKKIQPKISQIKKNFFNDSLKMNQEILKLYQKEEINPFSSFIPILIQMPIFLALYHVLIEAIELRHASFLFWIQDLSAQDPYYILPILMGISMIVMNFNIPKMETDDLSQKMIYFVPLIFTIFFSCFPSGLVLYYLVSNVVTIIQQKMIYFLLKKNT</sequence>
<reference evidence="17" key="1">
    <citation type="submission" date="2015-10" db="EMBL/GenBank/DDBJ databases">
        <authorList>
            <person name="Manzano-Marin A."/>
            <person name="Manzano-Marin A."/>
        </authorList>
    </citation>
    <scope>NUCLEOTIDE SEQUENCE [LARGE SCALE GENOMIC DNA]</scope>
    <source>
        <strain evidence="17">BTs</strain>
    </source>
</reference>
<feature type="domain" description="Membrane insertase YidC/Oxa/ALB C-terminal" evidence="14">
    <location>
        <begin position="350"/>
        <end position="528"/>
    </location>
</feature>
<evidence type="ECO:0000256" key="12">
    <source>
        <dbReference type="ARBA" id="ARBA00033342"/>
    </source>
</evidence>
<keyword evidence="8 13" id="KW-1133">Transmembrane helix</keyword>
<dbReference type="PANTHER" id="PTHR12428:SF65">
    <property type="entry name" value="CYTOCHROME C OXIDASE ASSEMBLY PROTEIN COX18, MITOCHONDRIAL"/>
    <property type="match status" value="1"/>
</dbReference>
<evidence type="ECO:0000256" key="3">
    <source>
        <dbReference type="ARBA" id="ARBA00015325"/>
    </source>
</evidence>
<dbReference type="PANTHER" id="PTHR12428">
    <property type="entry name" value="OXA1"/>
    <property type="match status" value="1"/>
</dbReference>
<dbReference type="STRING" id="98804.BTSPAZIEG_0007"/>
<keyword evidence="5 13" id="KW-1003">Cell membrane</keyword>
<evidence type="ECO:0000256" key="8">
    <source>
        <dbReference type="ARBA" id="ARBA00022989"/>
    </source>
</evidence>
<evidence type="ECO:0000256" key="10">
    <source>
        <dbReference type="ARBA" id="ARBA00023186"/>
    </source>
</evidence>
<dbReference type="GO" id="GO:0032977">
    <property type="term" value="F:membrane insertase activity"/>
    <property type="evidence" value="ECO:0007669"/>
    <property type="project" value="InterPro"/>
</dbReference>
<dbReference type="InterPro" id="IPR038221">
    <property type="entry name" value="YidC_periplasmic_sf"/>
</dbReference>
<dbReference type="Pfam" id="PF02096">
    <property type="entry name" value="60KD_IMP"/>
    <property type="match status" value="1"/>
</dbReference>
<evidence type="ECO:0000259" key="14">
    <source>
        <dbReference type="Pfam" id="PF02096"/>
    </source>
</evidence>
<feature type="domain" description="Membrane insertase YidC N-terminal" evidence="15">
    <location>
        <begin position="56"/>
        <end position="337"/>
    </location>
</feature>